<dbReference type="OrthoDB" id="5348353at2"/>
<evidence type="ECO:0000313" key="1">
    <source>
        <dbReference type="EMBL" id="AVO35644.1"/>
    </source>
</evidence>
<dbReference type="AlphaFoldDB" id="A0A2S0MIC2"/>
<protein>
    <submittedName>
        <fullName evidence="1">Hemin uptake protein HemP</fullName>
    </submittedName>
</protein>
<accession>A0A2S0MIC2</accession>
<name>A0A2S0MIC2_9BURK</name>
<dbReference type="KEGG" id="otk:C6570_16510"/>
<keyword evidence="2" id="KW-1185">Reference proteome</keyword>
<sequence>MSTLSLPASVAGLRAAAAVARPAPRPIAVSPVAAAPMPSDQLLQGRKAVEISHNGSVYRLQATKLGKLILTK</sequence>
<dbReference type="EMBL" id="CP027666">
    <property type="protein sequence ID" value="AVO35644.1"/>
    <property type="molecule type" value="Genomic_DNA"/>
</dbReference>
<reference evidence="1 2" key="1">
    <citation type="submission" date="2018-03" db="EMBL/GenBank/DDBJ databases">
        <title>Genome sequencing of Ottowia sp.</title>
        <authorList>
            <person name="Kim S.-J."/>
            <person name="Heo J."/>
            <person name="Kwon S.-W."/>
        </authorList>
    </citation>
    <scope>NUCLEOTIDE SEQUENCE [LARGE SCALE GENOMIC DNA]</scope>
    <source>
        <strain evidence="1 2">KADR8-3</strain>
    </source>
</reference>
<organism evidence="1 2">
    <name type="scientific">Ottowia oryzae</name>
    <dbReference type="NCBI Taxonomy" id="2109914"/>
    <lineage>
        <taxon>Bacteria</taxon>
        <taxon>Pseudomonadati</taxon>
        <taxon>Pseudomonadota</taxon>
        <taxon>Betaproteobacteria</taxon>
        <taxon>Burkholderiales</taxon>
        <taxon>Comamonadaceae</taxon>
        <taxon>Ottowia</taxon>
    </lineage>
</organism>
<dbReference type="InterPro" id="IPR019600">
    <property type="entry name" value="Hemin_uptake_protein_HemP"/>
</dbReference>
<gene>
    <name evidence="1" type="ORF">C6570_16510</name>
</gene>
<dbReference type="Pfam" id="PF10636">
    <property type="entry name" value="hemP"/>
    <property type="match status" value="1"/>
</dbReference>
<dbReference type="Gene3D" id="2.10.70.10">
    <property type="entry name" value="Complement Module, domain 1"/>
    <property type="match status" value="1"/>
</dbReference>
<evidence type="ECO:0000313" key="2">
    <source>
        <dbReference type="Proteomes" id="UP000239709"/>
    </source>
</evidence>
<proteinExistence type="predicted"/>
<dbReference type="RefSeq" id="WP_106704190.1">
    <property type="nucleotide sequence ID" value="NZ_CP027666.1"/>
</dbReference>
<dbReference type="Proteomes" id="UP000239709">
    <property type="component" value="Chromosome"/>
</dbReference>